<dbReference type="Pfam" id="PF13717">
    <property type="entry name" value="Zn_ribbon_4"/>
    <property type="match status" value="1"/>
</dbReference>
<dbReference type="Pfam" id="PF11906">
    <property type="entry name" value="DUF3426"/>
    <property type="match status" value="1"/>
</dbReference>
<dbReference type="NCBIfam" id="TIGR02098">
    <property type="entry name" value="MJ0042_CXXC"/>
    <property type="match status" value="1"/>
</dbReference>
<accession>A0A9J6PCM5</accession>
<organism evidence="3 4">
    <name type="scientific">Futiania mangrovi</name>
    <dbReference type="NCBI Taxonomy" id="2959716"/>
    <lineage>
        <taxon>Bacteria</taxon>
        <taxon>Pseudomonadati</taxon>
        <taxon>Pseudomonadota</taxon>
        <taxon>Alphaproteobacteria</taxon>
        <taxon>Futianiales</taxon>
        <taxon>Futianiaceae</taxon>
        <taxon>Futiania</taxon>
    </lineage>
</organism>
<keyword evidence="1" id="KW-1133">Transmembrane helix</keyword>
<dbReference type="RefSeq" id="WP_269332287.1">
    <property type="nucleotide sequence ID" value="NZ_JAMZFT010000002.1"/>
</dbReference>
<evidence type="ECO:0000259" key="2">
    <source>
        <dbReference type="Pfam" id="PF13717"/>
    </source>
</evidence>
<name>A0A9J6PCM5_9PROT</name>
<keyword evidence="1" id="KW-0812">Transmembrane</keyword>
<dbReference type="Proteomes" id="UP001055804">
    <property type="component" value="Unassembled WGS sequence"/>
</dbReference>
<dbReference type="InterPro" id="IPR047676">
    <property type="entry name" value="FxLYD_dom"/>
</dbReference>
<feature type="domain" description="Zinc finger/thioredoxin putative" evidence="2">
    <location>
        <begin position="1"/>
        <end position="35"/>
    </location>
</feature>
<sequence length="225" mass="23598">MILTCPACATRYLADDASIGPSGRMVRCASCGHTWHQAPPIEPAVDPDEGFDMPIDAADAAAAATAAEETAPAAEAEEGSGAGVVLGWVLLLALTAAVLSGAYVFRDRIVEAVPQTERLYALVGLSPNPTGLELLSPYFERSMKNGEPVLTVFGEVVNVSTRTVTVPPIRVSLRDAANAEVFAWTKTLDQPELVPGATASFATSIANPPLEAVDVRIEITRPDAK</sequence>
<gene>
    <name evidence="3" type="ORF">NJQ99_07890</name>
</gene>
<evidence type="ECO:0000256" key="1">
    <source>
        <dbReference type="SAM" id="Phobius"/>
    </source>
</evidence>
<evidence type="ECO:0000313" key="4">
    <source>
        <dbReference type="Proteomes" id="UP001055804"/>
    </source>
</evidence>
<keyword evidence="1" id="KW-0472">Membrane</keyword>
<dbReference type="InterPro" id="IPR021834">
    <property type="entry name" value="DUF3426"/>
</dbReference>
<reference evidence="3" key="1">
    <citation type="submission" date="2022-06" db="EMBL/GenBank/DDBJ databases">
        <title>Isolation and Genomics of Futiania mangrovii gen. nov., sp. nov., a Rare and Metabolically-versatile member in the Class Alphaproteobacteria.</title>
        <authorList>
            <person name="Liu L."/>
            <person name="Huang W.-C."/>
            <person name="Pan J."/>
            <person name="Li J."/>
            <person name="Huang Y."/>
            <person name="Du H."/>
            <person name="Liu Y."/>
            <person name="Li M."/>
        </authorList>
    </citation>
    <scope>NUCLEOTIDE SEQUENCE</scope>
    <source>
        <strain evidence="3">FT118</strain>
    </source>
</reference>
<dbReference type="AlphaFoldDB" id="A0A9J6PCM5"/>
<feature type="transmembrane region" description="Helical" evidence="1">
    <location>
        <begin position="85"/>
        <end position="105"/>
    </location>
</feature>
<keyword evidence="4" id="KW-1185">Reference proteome</keyword>
<proteinExistence type="predicted"/>
<dbReference type="InterPro" id="IPR011723">
    <property type="entry name" value="Znf/thioredoxin_put"/>
</dbReference>
<comment type="caution">
    <text evidence="3">The sequence shown here is derived from an EMBL/GenBank/DDBJ whole genome shotgun (WGS) entry which is preliminary data.</text>
</comment>
<dbReference type="EMBL" id="JAMZFT010000002">
    <property type="protein sequence ID" value="MCP1336321.1"/>
    <property type="molecule type" value="Genomic_DNA"/>
</dbReference>
<protein>
    <submittedName>
        <fullName evidence="3">Zinc-ribbon domain-containing protein</fullName>
    </submittedName>
</protein>
<dbReference type="NCBIfam" id="NF038353">
    <property type="entry name" value="FxLYD_dom"/>
    <property type="match status" value="1"/>
</dbReference>
<evidence type="ECO:0000313" key="3">
    <source>
        <dbReference type="EMBL" id="MCP1336321.1"/>
    </source>
</evidence>